<dbReference type="GO" id="GO:0047480">
    <property type="term" value="F:UDP-N-acetylmuramoyl-tripeptide-D-alanyl-D-alanine ligase activity"/>
    <property type="evidence" value="ECO:0007669"/>
    <property type="project" value="UniProtKB-UniRule"/>
</dbReference>
<dbReference type="InterPro" id="IPR000713">
    <property type="entry name" value="Mur_ligase_N"/>
</dbReference>
<sequence length="453" mass="47676">MICLWTSDELRIATGGKINADVTVTGVSIDTRTLAPDDLFVALVGDNSDGHDHIRTALDKGASAVMVHETLEIDDPRLLHVADTMAGLQSLGRAARARFTGCVVAVTGSVGKTTTKDMLRLALSALGPTHASVASYNNHWGVPLTLARLPRDAMFCISEIGMNHQGEIAPLAALVRPDLAIITSIGNSHLGHMGSLHAIAEEKAALIAALPPGAPAIVPDDAPGQDCFVQAATSAQAKLLRVGLSEHADFRLRDLTCTAEGSQFLLGDLPVRLNAPGRHLARNAATALAAIEALGLETQGPIEFLAQYKPGAGRGLTQPILQGRARLLDESYNASSLSVRAALDTLALLSAQRRIAVLGDIRELGEFADEEHCGLAPDVARAADIAFCCGPHMRALFEALPTEKRGAWAPDAAALAPLVHSYLKENDLVLVKGSFGSRMRDVVSVLIAQEVAA</sequence>
<evidence type="ECO:0000259" key="12">
    <source>
        <dbReference type="Pfam" id="PF01225"/>
    </source>
</evidence>
<keyword evidence="1 10" id="KW-0963">Cytoplasm</keyword>
<evidence type="ECO:0000256" key="11">
    <source>
        <dbReference type="RuleBase" id="RU004136"/>
    </source>
</evidence>
<dbReference type="PANTHER" id="PTHR43024:SF1">
    <property type="entry name" value="UDP-N-ACETYLMURAMOYL-TRIPEPTIDE--D-ALANYL-D-ALANINE LIGASE"/>
    <property type="match status" value="1"/>
</dbReference>
<dbReference type="OrthoDB" id="9800958at2"/>
<evidence type="ECO:0000313" key="15">
    <source>
        <dbReference type="EMBL" id="AOX17136.1"/>
    </source>
</evidence>
<evidence type="ECO:0000256" key="3">
    <source>
        <dbReference type="ARBA" id="ARBA00022618"/>
    </source>
</evidence>
<evidence type="ECO:0000256" key="6">
    <source>
        <dbReference type="ARBA" id="ARBA00022960"/>
    </source>
</evidence>
<name>A0A1D8UU21_9PROT</name>
<evidence type="ECO:0000256" key="7">
    <source>
        <dbReference type="ARBA" id="ARBA00022984"/>
    </source>
</evidence>
<dbReference type="GO" id="GO:0005524">
    <property type="term" value="F:ATP binding"/>
    <property type="evidence" value="ECO:0007669"/>
    <property type="project" value="UniProtKB-UniRule"/>
</dbReference>
<evidence type="ECO:0000256" key="2">
    <source>
        <dbReference type="ARBA" id="ARBA00022598"/>
    </source>
</evidence>
<dbReference type="Proteomes" id="UP000179145">
    <property type="component" value="Chromosome"/>
</dbReference>
<dbReference type="SUPFAM" id="SSF53244">
    <property type="entry name" value="MurD-like peptide ligases, peptide-binding domain"/>
    <property type="match status" value="1"/>
</dbReference>
<dbReference type="STRING" id="153496.A0U89_08250"/>
<reference evidence="15 16" key="1">
    <citation type="journal article" date="2016" name="Microb. Cell Fact.">
        <title>Dissection of exopolysaccharide biosynthesis in Kozakia baliensis.</title>
        <authorList>
            <person name="Brandt J.U."/>
            <person name="Jakob F."/>
            <person name="Behr J."/>
            <person name="Geissler A.J."/>
            <person name="Vogel R.F."/>
        </authorList>
    </citation>
    <scope>NUCLEOTIDE SEQUENCE [LARGE SCALE GENOMIC DNA]</scope>
    <source>
        <strain evidence="15 16">DSM 14400</strain>
    </source>
</reference>
<dbReference type="InterPro" id="IPR035911">
    <property type="entry name" value="MurE/MurF_N"/>
</dbReference>
<feature type="domain" description="Mur ligase C-terminal" evidence="13">
    <location>
        <begin position="331"/>
        <end position="435"/>
    </location>
</feature>
<dbReference type="HAMAP" id="MF_02019">
    <property type="entry name" value="MurF"/>
    <property type="match status" value="1"/>
</dbReference>
<feature type="binding site" evidence="10">
    <location>
        <begin position="108"/>
        <end position="114"/>
    </location>
    <ligand>
        <name>ATP</name>
        <dbReference type="ChEBI" id="CHEBI:30616"/>
    </ligand>
</feature>
<dbReference type="GO" id="GO:0009252">
    <property type="term" value="P:peptidoglycan biosynthetic process"/>
    <property type="evidence" value="ECO:0007669"/>
    <property type="project" value="UniProtKB-UniRule"/>
</dbReference>
<comment type="catalytic activity">
    <reaction evidence="10 11">
        <text>D-alanyl-D-alanine + UDP-N-acetyl-alpha-D-muramoyl-L-alanyl-gamma-D-glutamyl-meso-2,6-diaminopimelate + ATP = UDP-N-acetyl-alpha-D-muramoyl-L-alanyl-gamma-D-glutamyl-meso-2,6-diaminopimeloyl-D-alanyl-D-alanine + ADP + phosphate + H(+)</text>
        <dbReference type="Rhea" id="RHEA:28374"/>
        <dbReference type="ChEBI" id="CHEBI:15378"/>
        <dbReference type="ChEBI" id="CHEBI:30616"/>
        <dbReference type="ChEBI" id="CHEBI:43474"/>
        <dbReference type="ChEBI" id="CHEBI:57822"/>
        <dbReference type="ChEBI" id="CHEBI:61386"/>
        <dbReference type="ChEBI" id="CHEBI:83905"/>
        <dbReference type="ChEBI" id="CHEBI:456216"/>
        <dbReference type="EC" id="6.3.2.10"/>
    </reaction>
</comment>
<comment type="similarity">
    <text evidence="10">Belongs to the MurCDEF family. MurF subfamily.</text>
</comment>
<keyword evidence="7 10" id="KW-0573">Peptidoglycan synthesis</keyword>
<dbReference type="Gene3D" id="3.90.190.20">
    <property type="entry name" value="Mur ligase, C-terminal domain"/>
    <property type="match status" value="1"/>
</dbReference>
<keyword evidence="16" id="KW-1185">Reference proteome</keyword>
<accession>A0A1D8UU21</accession>
<dbReference type="GO" id="GO:0008360">
    <property type="term" value="P:regulation of cell shape"/>
    <property type="evidence" value="ECO:0007669"/>
    <property type="project" value="UniProtKB-KW"/>
</dbReference>
<dbReference type="Pfam" id="PF01225">
    <property type="entry name" value="Mur_ligase"/>
    <property type="match status" value="1"/>
</dbReference>
<organism evidence="15 16">
    <name type="scientific">Kozakia baliensis</name>
    <dbReference type="NCBI Taxonomy" id="153496"/>
    <lineage>
        <taxon>Bacteria</taxon>
        <taxon>Pseudomonadati</taxon>
        <taxon>Pseudomonadota</taxon>
        <taxon>Alphaproteobacteria</taxon>
        <taxon>Acetobacterales</taxon>
        <taxon>Acetobacteraceae</taxon>
        <taxon>Kozakia</taxon>
    </lineage>
</organism>
<dbReference type="AlphaFoldDB" id="A0A1D8UU21"/>
<comment type="function">
    <text evidence="10 11">Involved in cell wall formation. Catalyzes the final step in the synthesis of UDP-N-acetylmuramoyl-pentapeptide, the precursor of murein.</text>
</comment>
<evidence type="ECO:0000256" key="8">
    <source>
        <dbReference type="ARBA" id="ARBA00023306"/>
    </source>
</evidence>
<dbReference type="KEGG" id="kba:A0U89_08250"/>
<keyword evidence="5 10" id="KW-0067">ATP-binding</keyword>
<feature type="domain" description="Mur ligase N-terminal catalytic" evidence="12">
    <location>
        <begin position="24"/>
        <end position="74"/>
    </location>
</feature>
<dbReference type="Gene3D" id="3.40.1190.10">
    <property type="entry name" value="Mur-like, catalytic domain"/>
    <property type="match status" value="1"/>
</dbReference>
<dbReference type="InterPro" id="IPR004101">
    <property type="entry name" value="Mur_ligase_C"/>
</dbReference>
<dbReference type="Pfam" id="PF08245">
    <property type="entry name" value="Mur_ligase_M"/>
    <property type="match status" value="1"/>
</dbReference>
<dbReference type="GO" id="GO:0005737">
    <property type="term" value="C:cytoplasm"/>
    <property type="evidence" value="ECO:0007669"/>
    <property type="project" value="UniProtKB-SubCell"/>
</dbReference>
<dbReference type="InterPro" id="IPR013221">
    <property type="entry name" value="Mur_ligase_cen"/>
</dbReference>
<evidence type="ECO:0000256" key="9">
    <source>
        <dbReference type="ARBA" id="ARBA00023316"/>
    </source>
</evidence>
<dbReference type="NCBIfam" id="TIGR01143">
    <property type="entry name" value="murF"/>
    <property type="match status" value="1"/>
</dbReference>
<dbReference type="SUPFAM" id="SSF63418">
    <property type="entry name" value="MurE/MurF N-terminal domain"/>
    <property type="match status" value="1"/>
</dbReference>
<dbReference type="GO" id="GO:0071555">
    <property type="term" value="P:cell wall organization"/>
    <property type="evidence" value="ECO:0007669"/>
    <property type="project" value="UniProtKB-KW"/>
</dbReference>
<evidence type="ECO:0000313" key="16">
    <source>
        <dbReference type="Proteomes" id="UP000179145"/>
    </source>
</evidence>
<comment type="subcellular location">
    <subcellularLocation>
        <location evidence="10 11">Cytoplasm</location>
    </subcellularLocation>
</comment>
<dbReference type="PANTHER" id="PTHR43024">
    <property type="entry name" value="UDP-N-ACETYLMURAMOYL-TRIPEPTIDE--D-ALANYL-D-ALANINE LIGASE"/>
    <property type="match status" value="1"/>
</dbReference>
<keyword evidence="4 10" id="KW-0547">Nucleotide-binding</keyword>
<evidence type="ECO:0000256" key="4">
    <source>
        <dbReference type="ARBA" id="ARBA00022741"/>
    </source>
</evidence>
<feature type="domain" description="Mur ligase central" evidence="14">
    <location>
        <begin position="106"/>
        <end position="290"/>
    </location>
</feature>
<dbReference type="InterPro" id="IPR036565">
    <property type="entry name" value="Mur-like_cat_sf"/>
</dbReference>
<evidence type="ECO:0000256" key="1">
    <source>
        <dbReference type="ARBA" id="ARBA00022490"/>
    </source>
</evidence>
<dbReference type="UniPathway" id="UPA00219"/>
<comment type="pathway">
    <text evidence="10 11">Cell wall biogenesis; peptidoglycan biosynthesis.</text>
</comment>
<dbReference type="SUPFAM" id="SSF53623">
    <property type="entry name" value="MurD-like peptide ligases, catalytic domain"/>
    <property type="match status" value="1"/>
</dbReference>
<evidence type="ECO:0000259" key="14">
    <source>
        <dbReference type="Pfam" id="PF08245"/>
    </source>
</evidence>
<keyword evidence="9 10" id="KW-0961">Cell wall biogenesis/degradation</keyword>
<dbReference type="Pfam" id="PF02875">
    <property type="entry name" value="Mur_ligase_C"/>
    <property type="match status" value="1"/>
</dbReference>
<keyword evidence="3 10" id="KW-0132">Cell division</keyword>
<keyword evidence="6 10" id="KW-0133">Cell shape</keyword>
<gene>
    <name evidence="10" type="primary">murF</name>
    <name evidence="15" type="ORF">A0U89_08250</name>
</gene>
<dbReference type="GO" id="GO:0051301">
    <property type="term" value="P:cell division"/>
    <property type="evidence" value="ECO:0007669"/>
    <property type="project" value="UniProtKB-KW"/>
</dbReference>
<keyword evidence="8 10" id="KW-0131">Cell cycle</keyword>
<evidence type="ECO:0000259" key="13">
    <source>
        <dbReference type="Pfam" id="PF02875"/>
    </source>
</evidence>
<protein>
    <recommendedName>
        <fullName evidence="10 11">UDP-N-acetylmuramoyl-tripeptide--D-alanyl-D-alanine ligase</fullName>
        <ecNumber evidence="10 11">6.3.2.10</ecNumber>
    </recommendedName>
    <alternativeName>
        <fullName evidence="10">D-alanyl-D-alanine-adding enzyme</fullName>
    </alternativeName>
</protein>
<dbReference type="eggNOG" id="COG0770">
    <property type="taxonomic scope" value="Bacteria"/>
</dbReference>
<proteinExistence type="inferred from homology"/>
<dbReference type="EMBL" id="CP014674">
    <property type="protein sequence ID" value="AOX17136.1"/>
    <property type="molecule type" value="Genomic_DNA"/>
</dbReference>
<dbReference type="InterPro" id="IPR005863">
    <property type="entry name" value="UDP-N-AcMur_synth"/>
</dbReference>
<keyword evidence="2 10" id="KW-0436">Ligase</keyword>
<dbReference type="InterPro" id="IPR051046">
    <property type="entry name" value="MurCDEF_CellWall_CoF430Synth"/>
</dbReference>
<dbReference type="Gene3D" id="3.40.1390.10">
    <property type="entry name" value="MurE/MurF, N-terminal domain"/>
    <property type="match status" value="1"/>
</dbReference>
<dbReference type="RefSeq" id="WP_070402801.1">
    <property type="nucleotide sequence ID" value="NZ_BJVW01000006.1"/>
</dbReference>
<dbReference type="InterPro" id="IPR036615">
    <property type="entry name" value="Mur_ligase_C_dom_sf"/>
</dbReference>
<evidence type="ECO:0000256" key="10">
    <source>
        <dbReference type="HAMAP-Rule" id="MF_02019"/>
    </source>
</evidence>
<dbReference type="EC" id="6.3.2.10" evidence="10 11"/>
<evidence type="ECO:0000256" key="5">
    <source>
        <dbReference type="ARBA" id="ARBA00022840"/>
    </source>
</evidence>